<evidence type="ECO:0000313" key="1">
    <source>
        <dbReference type="EMBL" id="MBP1861914.1"/>
    </source>
</evidence>
<organism evidence="1 2">
    <name type="scientific">Rhizobium herbae</name>
    <dbReference type="NCBI Taxonomy" id="508661"/>
    <lineage>
        <taxon>Bacteria</taxon>
        <taxon>Pseudomonadati</taxon>
        <taxon>Pseudomonadota</taxon>
        <taxon>Alphaproteobacteria</taxon>
        <taxon>Hyphomicrobiales</taxon>
        <taxon>Rhizobiaceae</taxon>
        <taxon>Rhizobium/Agrobacterium group</taxon>
        <taxon>Rhizobium</taxon>
    </lineage>
</organism>
<dbReference type="RefSeq" id="WP_209856725.1">
    <property type="nucleotide sequence ID" value="NZ_JAGGJV010000012.1"/>
</dbReference>
<accession>A0ABS4EVD7</accession>
<sequence>MPEMMGIVLLAEILSKDARKTHEFEELRNRSRLPGRLSAGLRLLCLRWIQ</sequence>
<proteinExistence type="predicted"/>
<dbReference type="EMBL" id="JAGGJV010000012">
    <property type="protein sequence ID" value="MBP1861914.1"/>
    <property type="molecule type" value="Genomic_DNA"/>
</dbReference>
<comment type="caution">
    <text evidence="1">The sequence shown here is derived from an EMBL/GenBank/DDBJ whole genome shotgun (WGS) entry which is preliminary data.</text>
</comment>
<dbReference type="Proteomes" id="UP000823786">
    <property type="component" value="Unassembled WGS sequence"/>
</dbReference>
<gene>
    <name evidence="1" type="ORF">J2Z75_005443</name>
</gene>
<name>A0ABS4EVD7_9HYPH</name>
<keyword evidence="2" id="KW-1185">Reference proteome</keyword>
<evidence type="ECO:0000313" key="2">
    <source>
        <dbReference type="Proteomes" id="UP000823786"/>
    </source>
</evidence>
<reference evidence="1 2" key="1">
    <citation type="submission" date="2021-03" db="EMBL/GenBank/DDBJ databases">
        <title>Genomic Encyclopedia of Type Strains, Phase IV (KMG-IV): sequencing the most valuable type-strain genomes for metagenomic binning, comparative biology and taxonomic classification.</title>
        <authorList>
            <person name="Goeker M."/>
        </authorList>
    </citation>
    <scope>NUCLEOTIDE SEQUENCE [LARGE SCALE GENOMIC DNA]</scope>
    <source>
        <strain evidence="1 2">DSM 26427</strain>
    </source>
</reference>
<protein>
    <submittedName>
        <fullName evidence="1">Uncharacterized protein</fullName>
    </submittedName>
</protein>